<evidence type="ECO:0008006" key="4">
    <source>
        <dbReference type="Google" id="ProtNLM"/>
    </source>
</evidence>
<reference evidence="2" key="1">
    <citation type="submission" date="2022-09" db="EMBL/GenBank/DDBJ databases">
        <title>Tahibacter sp. nov., isolated from a fresh water.</title>
        <authorList>
            <person name="Baek J.H."/>
            <person name="Lee J.K."/>
            <person name="Kim J.M."/>
            <person name="Jeon C.O."/>
        </authorList>
    </citation>
    <scope>NUCLEOTIDE SEQUENCE</scope>
    <source>
        <strain evidence="2">W38</strain>
    </source>
</reference>
<dbReference type="Gene3D" id="2.80.10.50">
    <property type="match status" value="1"/>
</dbReference>
<keyword evidence="1" id="KW-0732">Signal</keyword>
<dbReference type="PROSITE" id="PS00430">
    <property type="entry name" value="TONB_DEPENDENT_REC_1"/>
    <property type="match status" value="1"/>
</dbReference>
<keyword evidence="3" id="KW-1185">Reference proteome</keyword>
<dbReference type="Pfam" id="PF17164">
    <property type="entry name" value="DUF5122"/>
    <property type="match status" value="1"/>
</dbReference>
<evidence type="ECO:0000313" key="2">
    <source>
        <dbReference type="EMBL" id="UXI70452.1"/>
    </source>
</evidence>
<name>A0ABY6BRQ7_9GAMM</name>
<dbReference type="EMBL" id="CP104694">
    <property type="protein sequence ID" value="UXI70452.1"/>
    <property type="molecule type" value="Genomic_DNA"/>
</dbReference>
<sequence length="439" mass="46363">MPFDSRVTCIRPLVLATGLALATAVHADAPIADASPDTGFGNGGSVTYAVLHNGQPMPLDGISHVVHADDSVTVIAAYSAGGVHLNLRRFKRDGTPDTTFGPDGFVDVDLSTCGTFRTTIVAQPTPDDGFLVSANTCIARLDHQGALVTTYGTEGVVRTPTESQSLLFRADASGRAHAFRRNSTVTAWEVTRYTSDGQRDATFGDNGTGRLVTGTGPNQWWDSFVQTDGKPILIGWSGPMGAAGRWTTGGLPDPDFGTNGMTATPSVNGVIAEPSGVAQLEDGRLVLPSTMFSESIRHLVVLVASPDGRQFSASPAITSPRYAALGSDAAASDMRAVTFDQRRSAIVLNARTVDSGATPDYVVLCLDAANQPDARCGEGGLRHLDTVIDGQRGIEKSRWATFARGNLFISGITRIDPASYVSVWRLGFDRIFTDGTDTP</sequence>
<feature type="chain" id="PRO_5047233820" description="Delta-60 repeat protein" evidence="1">
    <location>
        <begin position="28"/>
        <end position="439"/>
    </location>
</feature>
<organism evidence="2 3">
    <name type="scientific">Tahibacter amnicola</name>
    <dbReference type="NCBI Taxonomy" id="2976241"/>
    <lineage>
        <taxon>Bacteria</taxon>
        <taxon>Pseudomonadati</taxon>
        <taxon>Pseudomonadota</taxon>
        <taxon>Gammaproteobacteria</taxon>
        <taxon>Lysobacterales</taxon>
        <taxon>Rhodanobacteraceae</taxon>
        <taxon>Tahibacter</taxon>
    </lineage>
</organism>
<protein>
    <recommendedName>
        <fullName evidence="4">Delta-60 repeat protein</fullName>
    </recommendedName>
</protein>
<evidence type="ECO:0000313" key="3">
    <source>
        <dbReference type="Proteomes" id="UP001064632"/>
    </source>
</evidence>
<accession>A0ABY6BRQ7</accession>
<gene>
    <name evidence="2" type="ORF">N4264_12695</name>
</gene>
<dbReference type="RefSeq" id="WP_261697400.1">
    <property type="nucleotide sequence ID" value="NZ_CP104694.1"/>
</dbReference>
<dbReference type="Proteomes" id="UP001064632">
    <property type="component" value="Chromosome"/>
</dbReference>
<dbReference type="InterPro" id="IPR010916">
    <property type="entry name" value="TonB_box_CS"/>
</dbReference>
<dbReference type="InterPro" id="IPR013431">
    <property type="entry name" value="Delta_60_rpt"/>
</dbReference>
<evidence type="ECO:0000256" key="1">
    <source>
        <dbReference type="SAM" id="SignalP"/>
    </source>
</evidence>
<feature type="signal peptide" evidence="1">
    <location>
        <begin position="1"/>
        <end position="27"/>
    </location>
</feature>
<proteinExistence type="predicted"/>